<keyword evidence="2" id="KW-0805">Transcription regulation</keyword>
<accession>A0ABU7LIA0</accession>
<dbReference type="Proteomes" id="UP001336020">
    <property type="component" value="Unassembled WGS sequence"/>
</dbReference>
<evidence type="ECO:0000256" key="5">
    <source>
        <dbReference type="ARBA" id="ARBA00023163"/>
    </source>
</evidence>
<dbReference type="Pfam" id="PF04542">
    <property type="entry name" value="Sigma70_r2"/>
    <property type="match status" value="1"/>
</dbReference>
<dbReference type="PANTHER" id="PTHR47756:SF2">
    <property type="entry name" value="BLL6612 PROTEIN"/>
    <property type="match status" value="1"/>
</dbReference>
<dbReference type="Pfam" id="PF08281">
    <property type="entry name" value="Sigma70_r4_2"/>
    <property type="match status" value="1"/>
</dbReference>
<proteinExistence type="inferred from homology"/>
<dbReference type="InterPro" id="IPR013325">
    <property type="entry name" value="RNA_pol_sigma_r2"/>
</dbReference>
<dbReference type="RefSeq" id="WP_330136460.1">
    <property type="nucleotide sequence ID" value="NZ_JAUTXY010000017.1"/>
</dbReference>
<dbReference type="InterPro" id="IPR013324">
    <property type="entry name" value="RNA_pol_sigma_r3/r4-like"/>
</dbReference>
<name>A0ABU7LIA0_9NOCA</name>
<dbReference type="EMBL" id="JAUTXY010000017">
    <property type="protein sequence ID" value="MEE2061299.1"/>
    <property type="molecule type" value="Genomic_DNA"/>
</dbReference>
<dbReference type="Pfam" id="PF20239">
    <property type="entry name" value="DUF6596"/>
    <property type="match status" value="1"/>
</dbReference>
<feature type="domain" description="RNA polymerase sigma factor 70 region 4 type 2" evidence="7">
    <location>
        <begin position="107"/>
        <end position="157"/>
    </location>
</feature>
<organism evidence="9 10">
    <name type="scientific">Rhodococcus artemisiae</name>
    <dbReference type="NCBI Taxonomy" id="714159"/>
    <lineage>
        <taxon>Bacteria</taxon>
        <taxon>Bacillati</taxon>
        <taxon>Actinomycetota</taxon>
        <taxon>Actinomycetes</taxon>
        <taxon>Mycobacteriales</taxon>
        <taxon>Nocardiaceae</taxon>
        <taxon>Rhodococcus</taxon>
    </lineage>
</organism>
<comment type="caution">
    <text evidence="9">The sequence shown here is derived from an EMBL/GenBank/DDBJ whole genome shotgun (WGS) entry which is preliminary data.</text>
</comment>
<evidence type="ECO:0000259" key="7">
    <source>
        <dbReference type="Pfam" id="PF08281"/>
    </source>
</evidence>
<dbReference type="Gene3D" id="1.10.1740.10">
    <property type="match status" value="1"/>
</dbReference>
<keyword evidence="5" id="KW-0804">Transcription</keyword>
<evidence type="ECO:0000256" key="1">
    <source>
        <dbReference type="ARBA" id="ARBA00010641"/>
    </source>
</evidence>
<dbReference type="InterPro" id="IPR014284">
    <property type="entry name" value="RNA_pol_sigma-70_dom"/>
</dbReference>
<evidence type="ECO:0000259" key="8">
    <source>
        <dbReference type="Pfam" id="PF20239"/>
    </source>
</evidence>
<evidence type="ECO:0000256" key="3">
    <source>
        <dbReference type="ARBA" id="ARBA00023082"/>
    </source>
</evidence>
<dbReference type="InterPro" id="IPR013249">
    <property type="entry name" value="RNA_pol_sigma70_r4_t2"/>
</dbReference>
<gene>
    <name evidence="9" type="ORF">Q7514_27615</name>
</gene>
<evidence type="ECO:0000256" key="4">
    <source>
        <dbReference type="ARBA" id="ARBA00023125"/>
    </source>
</evidence>
<sequence>MDSAEVFRAEHCRAVASVVSAFGDLDLAEEAVQDAFVEALRTWPERGVPSSPGAWITAVARNRAVDRLRREAARSGKESAAIALTPLPRSGDAEAGAVRDDELGLLFTCCHPALARDAQVALTLRLVCGLTATEIARAFLKSESAVTRRLTRAKAKIRDAAIPLRLPAEHLLPERVPQVLACIYLVFTEGYSATAGDSPIRSDLCDEAIRLGHLMCMLMPDEEEAWALLALMLLQDSRRGARRDGSGELLPLEDQDRTLWDADSIAQGLAALDRAAGSTGQYLLQAVIAAVHATAPSWERTDWSVISAAYDRLVALTDSPVVEINRAVALGFRDGWDAGLDALAAVPKNAELRRLYEPARADLLRRAGRFAEAAQAYRAALAVTGNESIARVLRRRLVEIDIAGGGA</sequence>
<keyword evidence="4" id="KW-0238">DNA-binding</keyword>
<dbReference type="NCBIfam" id="TIGR02937">
    <property type="entry name" value="sigma70-ECF"/>
    <property type="match status" value="1"/>
</dbReference>
<dbReference type="SUPFAM" id="SSF88946">
    <property type="entry name" value="Sigma2 domain of RNA polymerase sigma factors"/>
    <property type="match status" value="1"/>
</dbReference>
<reference evidence="9 10" key="1">
    <citation type="submission" date="2023-07" db="EMBL/GenBank/DDBJ databases">
        <authorList>
            <person name="Girao M."/>
            <person name="Carvalho M.F."/>
        </authorList>
    </citation>
    <scope>NUCLEOTIDE SEQUENCE [LARGE SCALE GENOMIC DNA]</scope>
    <source>
        <strain evidence="9 10">YIM65754</strain>
    </source>
</reference>
<evidence type="ECO:0000313" key="9">
    <source>
        <dbReference type="EMBL" id="MEE2061299.1"/>
    </source>
</evidence>
<keyword evidence="10" id="KW-1185">Reference proteome</keyword>
<dbReference type="InterPro" id="IPR007627">
    <property type="entry name" value="RNA_pol_sigma70_r2"/>
</dbReference>
<comment type="similarity">
    <text evidence="1">Belongs to the sigma-70 factor family. ECF subfamily.</text>
</comment>
<evidence type="ECO:0000256" key="2">
    <source>
        <dbReference type="ARBA" id="ARBA00023015"/>
    </source>
</evidence>
<feature type="domain" description="DUF6596" evidence="8">
    <location>
        <begin position="175"/>
        <end position="276"/>
    </location>
</feature>
<dbReference type="InterPro" id="IPR046531">
    <property type="entry name" value="DUF6596"/>
</dbReference>
<dbReference type="SUPFAM" id="SSF88659">
    <property type="entry name" value="Sigma3 and sigma4 domains of RNA polymerase sigma factors"/>
    <property type="match status" value="1"/>
</dbReference>
<protein>
    <submittedName>
        <fullName evidence="9">Sigma-70 family RNA polymerase sigma factor</fullName>
    </submittedName>
</protein>
<dbReference type="Gene3D" id="1.10.10.10">
    <property type="entry name" value="Winged helix-like DNA-binding domain superfamily/Winged helix DNA-binding domain"/>
    <property type="match status" value="1"/>
</dbReference>
<dbReference type="InterPro" id="IPR036388">
    <property type="entry name" value="WH-like_DNA-bd_sf"/>
</dbReference>
<evidence type="ECO:0000259" key="6">
    <source>
        <dbReference type="Pfam" id="PF04542"/>
    </source>
</evidence>
<keyword evidence="3" id="KW-0731">Sigma factor</keyword>
<feature type="domain" description="RNA polymerase sigma-70 region 2" evidence="6">
    <location>
        <begin position="22"/>
        <end position="72"/>
    </location>
</feature>
<dbReference type="PANTHER" id="PTHR47756">
    <property type="entry name" value="BLL6612 PROTEIN-RELATED"/>
    <property type="match status" value="1"/>
</dbReference>
<evidence type="ECO:0000313" key="10">
    <source>
        <dbReference type="Proteomes" id="UP001336020"/>
    </source>
</evidence>